<dbReference type="Pfam" id="PF00685">
    <property type="entry name" value="Sulfotransfer_1"/>
    <property type="match status" value="1"/>
</dbReference>
<gene>
    <name evidence="4" type="ORF">H0E82_05705</name>
</gene>
<evidence type="ECO:0000313" key="4">
    <source>
        <dbReference type="EMBL" id="NYZ62255.1"/>
    </source>
</evidence>
<evidence type="ECO:0000259" key="3">
    <source>
        <dbReference type="Pfam" id="PF00685"/>
    </source>
</evidence>
<comment type="caution">
    <text evidence="4">The sequence shown here is derived from an EMBL/GenBank/DDBJ whole genome shotgun (WGS) entry which is preliminary data.</text>
</comment>
<dbReference type="GO" id="GO:0008146">
    <property type="term" value="F:sulfotransferase activity"/>
    <property type="evidence" value="ECO:0007669"/>
    <property type="project" value="InterPro"/>
</dbReference>
<dbReference type="InterPro" id="IPR000863">
    <property type="entry name" value="Sulfotransferase_dom"/>
</dbReference>
<dbReference type="SUPFAM" id="SSF52540">
    <property type="entry name" value="P-loop containing nucleoside triphosphate hydrolases"/>
    <property type="match status" value="1"/>
</dbReference>
<evidence type="ECO:0000256" key="1">
    <source>
        <dbReference type="ARBA" id="ARBA00022679"/>
    </source>
</evidence>
<evidence type="ECO:0000256" key="2">
    <source>
        <dbReference type="ARBA" id="ARBA00023180"/>
    </source>
</evidence>
<sequence length="260" mass="29460">MSSHSAPRIRFMIGGVQKGGTTALAHYLSAHPGVRLPARKEAHVFDAADFDEAATAGEVDARFAPMFPGGFADGDVLYGDATPISIFHNRFIERIARYNPAMRWIVLLREPADRAISQYYMERGRGDEHRCLPLALLTEGRRLRGHENDFSAGSPLRHHSYLARGRYVRQLDTLVAAFPREQVLVLRSEDLRAEPGRTLDRVLCFLGLPPFDHGRAFAPVFAGDWHGRWLPRLLRPWIVRLYRGERVALRTRYGISFSDV</sequence>
<keyword evidence="2" id="KW-0325">Glycoprotein</keyword>
<dbReference type="Gene3D" id="3.40.50.300">
    <property type="entry name" value="P-loop containing nucleotide triphosphate hydrolases"/>
    <property type="match status" value="1"/>
</dbReference>
<keyword evidence="1 4" id="KW-0808">Transferase</keyword>
<accession>A0A7Z0TXW6</accession>
<dbReference type="AlphaFoldDB" id="A0A7Z0TXW6"/>
<organism evidence="4 5">
    <name type="scientific">Luteimonas deserti</name>
    <dbReference type="NCBI Taxonomy" id="2752306"/>
    <lineage>
        <taxon>Bacteria</taxon>
        <taxon>Pseudomonadati</taxon>
        <taxon>Pseudomonadota</taxon>
        <taxon>Gammaproteobacteria</taxon>
        <taxon>Lysobacterales</taxon>
        <taxon>Lysobacteraceae</taxon>
        <taxon>Luteimonas</taxon>
    </lineage>
</organism>
<dbReference type="PANTHER" id="PTHR10605:SF56">
    <property type="entry name" value="BIFUNCTIONAL HEPARAN SULFATE N-DEACETYLASE_N-SULFOTRANSFERASE"/>
    <property type="match status" value="1"/>
</dbReference>
<name>A0A7Z0TXW6_9GAMM</name>
<dbReference type="EMBL" id="JACCJZ010000013">
    <property type="protein sequence ID" value="NYZ62255.1"/>
    <property type="molecule type" value="Genomic_DNA"/>
</dbReference>
<evidence type="ECO:0000313" key="5">
    <source>
        <dbReference type="Proteomes" id="UP000589896"/>
    </source>
</evidence>
<dbReference type="PANTHER" id="PTHR10605">
    <property type="entry name" value="HEPARAN SULFATE SULFOTRANSFERASE"/>
    <property type="match status" value="1"/>
</dbReference>
<feature type="domain" description="Sulfotransferase" evidence="3">
    <location>
        <begin position="99"/>
        <end position="209"/>
    </location>
</feature>
<dbReference type="InterPro" id="IPR037359">
    <property type="entry name" value="NST/OST"/>
</dbReference>
<protein>
    <submittedName>
        <fullName evidence="4">Sulfotransferase</fullName>
    </submittedName>
</protein>
<dbReference type="Proteomes" id="UP000589896">
    <property type="component" value="Unassembled WGS sequence"/>
</dbReference>
<proteinExistence type="predicted"/>
<reference evidence="4 5" key="1">
    <citation type="submission" date="2020-07" db="EMBL/GenBank/DDBJ databases">
        <title>isolation of Luteimonas sp. SJ-16.</title>
        <authorList>
            <person name="Huang X.-X."/>
            <person name="Xu L."/>
            <person name="Sun J.-Q."/>
        </authorList>
    </citation>
    <scope>NUCLEOTIDE SEQUENCE [LARGE SCALE GENOMIC DNA]</scope>
    <source>
        <strain evidence="4 5">SJ-16</strain>
    </source>
</reference>
<keyword evidence="5" id="KW-1185">Reference proteome</keyword>
<dbReference type="InterPro" id="IPR027417">
    <property type="entry name" value="P-loop_NTPase"/>
</dbReference>